<feature type="transmembrane region" description="Helical" evidence="5">
    <location>
        <begin position="200"/>
        <end position="223"/>
    </location>
</feature>
<keyword evidence="2 5" id="KW-0812">Transmembrane</keyword>
<dbReference type="Gene3D" id="1.10.3720.10">
    <property type="entry name" value="MetI-like"/>
    <property type="match status" value="1"/>
</dbReference>
<evidence type="ECO:0000259" key="6">
    <source>
        <dbReference type="PROSITE" id="PS50928"/>
    </source>
</evidence>
<evidence type="ECO:0000256" key="3">
    <source>
        <dbReference type="ARBA" id="ARBA00022989"/>
    </source>
</evidence>
<feature type="transmembrane region" description="Helical" evidence="5">
    <location>
        <begin position="141"/>
        <end position="165"/>
    </location>
</feature>
<dbReference type="EMBL" id="MWQY01000008">
    <property type="protein sequence ID" value="ORC35723.1"/>
    <property type="molecule type" value="Genomic_DNA"/>
</dbReference>
<feature type="transmembrane region" description="Helical" evidence="5">
    <location>
        <begin position="59"/>
        <end position="82"/>
    </location>
</feature>
<keyword evidence="8" id="KW-1185">Reference proteome</keyword>
<dbReference type="CDD" id="cd06261">
    <property type="entry name" value="TM_PBP2"/>
    <property type="match status" value="1"/>
</dbReference>
<dbReference type="InterPro" id="IPR049783">
    <property type="entry name" value="ABC_perm_TupB-like"/>
</dbReference>
<reference evidence="7 8" key="1">
    <citation type="submission" date="2017-03" db="EMBL/GenBank/DDBJ databases">
        <title>Draft Genome sequence of Marispirochaeta sp. strain JC444.</title>
        <authorList>
            <person name="Shivani Y."/>
            <person name="Subhash Y."/>
            <person name="Sasikala C."/>
            <person name="Ramana C."/>
        </authorList>
    </citation>
    <scope>NUCLEOTIDE SEQUENCE [LARGE SCALE GENOMIC DNA]</scope>
    <source>
        <strain evidence="7 8">JC444</strain>
    </source>
</reference>
<dbReference type="InterPro" id="IPR000515">
    <property type="entry name" value="MetI-like"/>
</dbReference>
<dbReference type="SUPFAM" id="SSF161098">
    <property type="entry name" value="MetI-like"/>
    <property type="match status" value="1"/>
</dbReference>
<feature type="transmembrane region" description="Helical" evidence="5">
    <location>
        <begin position="94"/>
        <end position="120"/>
    </location>
</feature>
<comment type="subcellular location">
    <subcellularLocation>
        <location evidence="1">Cell membrane</location>
        <topology evidence="1">Multi-pass membrane protein</topology>
    </subcellularLocation>
</comment>
<evidence type="ECO:0000256" key="2">
    <source>
        <dbReference type="ARBA" id="ARBA00022692"/>
    </source>
</evidence>
<feature type="transmembrane region" description="Helical" evidence="5">
    <location>
        <begin position="20"/>
        <end position="47"/>
    </location>
</feature>
<name>A0A1Y1RYS3_9SPIO</name>
<dbReference type="InterPro" id="IPR035906">
    <property type="entry name" value="MetI-like_sf"/>
</dbReference>
<dbReference type="GO" id="GO:0055085">
    <property type="term" value="P:transmembrane transport"/>
    <property type="evidence" value="ECO:0007669"/>
    <property type="project" value="InterPro"/>
</dbReference>
<dbReference type="RefSeq" id="WP_083050095.1">
    <property type="nucleotide sequence ID" value="NZ_MWQY01000008.1"/>
</dbReference>
<evidence type="ECO:0000256" key="1">
    <source>
        <dbReference type="ARBA" id="ARBA00004651"/>
    </source>
</evidence>
<keyword evidence="3 5" id="KW-1133">Transmembrane helix</keyword>
<proteinExistence type="predicted"/>
<feature type="domain" description="ABC transmembrane type-1" evidence="6">
    <location>
        <begin position="23"/>
        <end position="219"/>
    </location>
</feature>
<comment type="caution">
    <text evidence="7">The sequence shown here is derived from an EMBL/GenBank/DDBJ whole genome shotgun (WGS) entry which is preliminary data.</text>
</comment>
<evidence type="ECO:0000313" key="7">
    <source>
        <dbReference type="EMBL" id="ORC35723.1"/>
    </source>
</evidence>
<dbReference type="PROSITE" id="PS50928">
    <property type="entry name" value="ABC_TM1"/>
    <property type="match status" value="1"/>
</dbReference>
<accession>A0A1Y1RYS3</accession>
<organism evidence="7 8">
    <name type="scientific">Marispirochaeta aestuarii</name>
    <dbReference type="NCBI Taxonomy" id="1963862"/>
    <lineage>
        <taxon>Bacteria</taxon>
        <taxon>Pseudomonadati</taxon>
        <taxon>Spirochaetota</taxon>
        <taxon>Spirochaetia</taxon>
        <taxon>Spirochaetales</taxon>
        <taxon>Spirochaetaceae</taxon>
        <taxon>Marispirochaeta</taxon>
    </lineage>
</organism>
<protein>
    <recommendedName>
        <fullName evidence="6">ABC transmembrane type-1 domain-containing protein</fullName>
    </recommendedName>
</protein>
<dbReference type="PANTHER" id="PTHR43632:SF1">
    <property type="entry name" value="PERMEASE COMPONENT OF TUNGSTATE ABC TRANSPORTER"/>
    <property type="match status" value="1"/>
</dbReference>
<evidence type="ECO:0000256" key="4">
    <source>
        <dbReference type="ARBA" id="ARBA00023136"/>
    </source>
</evidence>
<evidence type="ECO:0000313" key="8">
    <source>
        <dbReference type="Proteomes" id="UP000192343"/>
    </source>
</evidence>
<dbReference type="AlphaFoldDB" id="A0A1Y1RYS3"/>
<dbReference type="NCBIfam" id="NF038017">
    <property type="entry name" value="ABC_perm1"/>
    <property type="match status" value="1"/>
</dbReference>
<gene>
    <name evidence="7" type="ORF">B4O97_08770</name>
</gene>
<evidence type="ECO:0000256" key="5">
    <source>
        <dbReference type="SAM" id="Phobius"/>
    </source>
</evidence>
<dbReference type="STRING" id="1963862.B4O97_08770"/>
<dbReference type="GO" id="GO:0005886">
    <property type="term" value="C:plasma membrane"/>
    <property type="evidence" value="ECO:0007669"/>
    <property type="project" value="UniProtKB-SubCell"/>
</dbReference>
<dbReference type="Proteomes" id="UP000192343">
    <property type="component" value="Unassembled WGS sequence"/>
</dbReference>
<dbReference type="OrthoDB" id="9781724at2"/>
<keyword evidence="4 5" id="KW-0472">Membrane</keyword>
<sequence length="227" mass="24325">MGSIFTEALRLIVSGDREVFFIAFTSLRLALASTFFASLLSIPLGIALHFGRIPFKRPIISVLSALMAVPTVVIGLLVFSVISRSGPLGELNLLFTPGAIIIGQVFLVLPVLTSLVYSGLSRMDPRFHETLITLGARRGDVLKASIIEARFIIISAVLAGFGRVVGEVGVSMMLGGNIRWYTRTMTTSIALETSKGQFELGISLGLILLAIALGINIITHSLVKNDV</sequence>
<dbReference type="PANTHER" id="PTHR43632">
    <property type="entry name" value="PERMEASE COMPONENT OF TUNGSTATE ABC TRANSPORTER"/>
    <property type="match status" value="1"/>
</dbReference>